<accession>A0ABQ5ICC5</accession>
<dbReference type="EMBL" id="BQNB010020615">
    <property type="protein sequence ID" value="GJT97803.1"/>
    <property type="molecule type" value="Genomic_DNA"/>
</dbReference>
<evidence type="ECO:0000256" key="1">
    <source>
        <dbReference type="SAM" id="MobiDB-lite"/>
    </source>
</evidence>
<comment type="caution">
    <text evidence="2">The sequence shown here is derived from an EMBL/GenBank/DDBJ whole genome shotgun (WGS) entry which is preliminary data.</text>
</comment>
<protein>
    <submittedName>
        <fullName evidence="2">Uncharacterized protein</fullName>
    </submittedName>
</protein>
<keyword evidence="3" id="KW-1185">Reference proteome</keyword>
<sequence length="287" mass="31692">MLLPMNSKREEHMKLRSLPPTFKNDDYEVREAASTMDPLTPNRVAFPGLADVACRNLWKAGSVTTYTLPFTPYHRAFSSVAGFGGPKLTWLRQKASSLKARLARRPSRSRTLCPPATSGSKHLERNFHREGFNPATGSPTATLLRLHPSRRPHRGETYSQGVMGGVYRARHMCGPAYKGHANLTSSPPSSSISLAVLPHTRKERAQALKGAGYLLTDATTMYLHSISSAVYSRSISCEAGKVKGQIFERQWWMWLGMASVRQLLAEGEEREEALPTVEGQAKALAEG</sequence>
<organism evidence="2 3">
    <name type="scientific">Tanacetum coccineum</name>
    <dbReference type="NCBI Taxonomy" id="301880"/>
    <lineage>
        <taxon>Eukaryota</taxon>
        <taxon>Viridiplantae</taxon>
        <taxon>Streptophyta</taxon>
        <taxon>Embryophyta</taxon>
        <taxon>Tracheophyta</taxon>
        <taxon>Spermatophyta</taxon>
        <taxon>Magnoliopsida</taxon>
        <taxon>eudicotyledons</taxon>
        <taxon>Gunneridae</taxon>
        <taxon>Pentapetalae</taxon>
        <taxon>asterids</taxon>
        <taxon>campanulids</taxon>
        <taxon>Asterales</taxon>
        <taxon>Asteraceae</taxon>
        <taxon>Asteroideae</taxon>
        <taxon>Anthemideae</taxon>
        <taxon>Anthemidinae</taxon>
        <taxon>Tanacetum</taxon>
    </lineage>
</organism>
<evidence type="ECO:0000313" key="3">
    <source>
        <dbReference type="Proteomes" id="UP001151760"/>
    </source>
</evidence>
<feature type="region of interest" description="Disordered" evidence="1">
    <location>
        <begin position="128"/>
        <end position="159"/>
    </location>
</feature>
<reference evidence="2" key="1">
    <citation type="journal article" date="2022" name="Int. J. Mol. Sci.">
        <title>Draft Genome of Tanacetum Coccineum: Genomic Comparison of Closely Related Tanacetum-Family Plants.</title>
        <authorList>
            <person name="Yamashiro T."/>
            <person name="Shiraishi A."/>
            <person name="Nakayama K."/>
            <person name="Satake H."/>
        </authorList>
    </citation>
    <scope>NUCLEOTIDE SEQUENCE</scope>
</reference>
<proteinExistence type="predicted"/>
<evidence type="ECO:0000313" key="2">
    <source>
        <dbReference type="EMBL" id="GJT97803.1"/>
    </source>
</evidence>
<name>A0ABQ5ICC5_9ASTR</name>
<dbReference type="Proteomes" id="UP001151760">
    <property type="component" value="Unassembled WGS sequence"/>
</dbReference>
<gene>
    <name evidence="2" type="ORF">Tco_1093321</name>
</gene>
<reference evidence="2" key="2">
    <citation type="submission" date="2022-01" db="EMBL/GenBank/DDBJ databases">
        <authorList>
            <person name="Yamashiro T."/>
            <person name="Shiraishi A."/>
            <person name="Satake H."/>
            <person name="Nakayama K."/>
        </authorList>
    </citation>
    <scope>NUCLEOTIDE SEQUENCE</scope>
</reference>